<evidence type="ECO:0000313" key="1">
    <source>
        <dbReference type="EMBL" id="KAK9092673.1"/>
    </source>
</evidence>
<keyword evidence="2" id="KW-1185">Reference proteome</keyword>
<accession>A0AAP0ELC6</accession>
<dbReference type="AlphaFoldDB" id="A0AAP0ELC6"/>
<dbReference type="EMBL" id="JBBNAF010000012">
    <property type="protein sequence ID" value="KAK9092673.1"/>
    <property type="molecule type" value="Genomic_DNA"/>
</dbReference>
<reference evidence="1 2" key="1">
    <citation type="submission" date="2024-01" db="EMBL/GenBank/DDBJ databases">
        <title>Genome assemblies of Stephania.</title>
        <authorList>
            <person name="Yang L."/>
        </authorList>
    </citation>
    <scope>NUCLEOTIDE SEQUENCE [LARGE SCALE GENOMIC DNA]</scope>
    <source>
        <strain evidence="1">YNDBR</strain>
        <tissue evidence="1">Leaf</tissue>
    </source>
</reference>
<name>A0AAP0ELC6_9MAGN</name>
<organism evidence="1 2">
    <name type="scientific">Stephania yunnanensis</name>
    <dbReference type="NCBI Taxonomy" id="152371"/>
    <lineage>
        <taxon>Eukaryota</taxon>
        <taxon>Viridiplantae</taxon>
        <taxon>Streptophyta</taxon>
        <taxon>Embryophyta</taxon>
        <taxon>Tracheophyta</taxon>
        <taxon>Spermatophyta</taxon>
        <taxon>Magnoliopsida</taxon>
        <taxon>Ranunculales</taxon>
        <taxon>Menispermaceae</taxon>
        <taxon>Menispermoideae</taxon>
        <taxon>Cissampelideae</taxon>
        <taxon>Stephania</taxon>
    </lineage>
</organism>
<gene>
    <name evidence="1" type="ORF">Syun_027584</name>
</gene>
<protein>
    <submittedName>
        <fullName evidence="1">Uncharacterized protein</fullName>
    </submittedName>
</protein>
<dbReference type="Proteomes" id="UP001420932">
    <property type="component" value="Unassembled WGS sequence"/>
</dbReference>
<sequence>MSSSRKRVRDTWREAIGQAFGVTDGQRLEEAAADDKLCKWKVATCPAAGLQENARKSSELVGECNWTNLEANQGQLKREEKWF</sequence>
<proteinExistence type="predicted"/>
<evidence type="ECO:0000313" key="2">
    <source>
        <dbReference type="Proteomes" id="UP001420932"/>
    </source>
</evidence>
<comment type="caution">
    <text evidence="1">The sequence shown here is derived from an EMBL/GenBank/DDBJ whole genome shotgun (WGS) entry which is preliminary data.</text>
</comment>